<dbReference type="InterPro" id="IPR052945">
    <property type="entry name" value="Mitotic_Regulator"/>
</dbReference>
<keyword evidence="2" id="KW-1185">Reference proteome</keyword>
<dbReference type="PANTHER" id="PTHR43628:SF1">
    <property type="entry name" value="CHITIN SYNTHASE REGULATORY FACTOR 2-RELATED"/>
    <property type="match status" value="1"/>
</dbReference>
<name>A0A2U1V0R9_9PROT</name>
<dbReference type="EMBL" id="PDOA01000014">
    <property type="protein sequence ID" value="PWC27494.1"/>
    <property type="molecule type" value="Genomic_DNA"/>
</dbReference>
<dbReference type="PANTHER" id="PTHR43628">
    <property type="entry name" value="ACTIVATOR OF C KINASE PROTEIN 1-RELATED"/>
    <property type="match status" value="1"/>
</dbReference>
<gene>
    <name evidence="1" type="ORF">CR165_17910</name>
</gene>
<proteinExistence type="predicted"/>
<dbReference type="RefSeq" id="WP_109518311.1">
    <property type="nucleotide sequence ID" value="NZ_PDOA01000014.1"/>
</dbReference>
<dbReference type="SMART" id="SM00671">
    <property type="entry name" value="SEL1"/>
    <property type="match status" value="5"/>
</dbReference>
<dbReference type="Proteomes" id="UP000245048">
    <property type="component" value="Unassembled WGS sequence"/>
</dbReference>
<dbReference type="SUPFAM" id="SSF81901">
    <property type="entry name" value="HCP-like"/>
    <property type="match status" value="1"/>
</dbReference>
<dbReference type="Gene3D" id="1.25.40.10">
    <property type="entry name" value="Tetratricopeptide repeat domain"/>
    <property type="match status" value="1"/>
</dbReference>
<evidence type="ECO:0000313" key="2">
    <source>
        <dbReference type="Proteomes" id="UP000245048"/>
    </source>
</evidence>
<dbReference type="AlphaFoldDB" id="A0A2U1V0R9"/>
<sequence length="246" mass="26354">MSIPLSAVREASAEQLEAAFNGPPEEAARWIAAAARAGMLEAQILYGQILLEGRGVAEDRHAALGWFQAAARAGSLKGLTMVGRCHELGWGTPVDRARATALYREAAEKGYDWAQYNLASLMAQEGDRAGALAWFRRAAAQEHAKAMTVLGRFLEEGWETPRGPAAARALYARAAALGDFRAQFNLGTLATAAGDIPAALRWFEAAAAQGSPGFLGKMAMMLLARPEAELRALGLRIEKSVKRVSF</sequence>
<comment type="caution">
    <text evidence="1">The sequence shown here is derived from an EMBL/GenBank/DDBJ whole genome shotgun (WGS) entry which is preliminary data.</text>
</comment>
<accession>A0A2U1V0R9</accession>
<protein>
    <recommendedName>
        <fullName evidence="3">Sel1 repeat family protein</fullName>
    </recommendedName>
</protein>
<dbReference type="InterPro" id="IPR006597">
    <property type="entry name" value="Sel1-like"/>
</dbReference>
<dbReference type="OrthoDB" id="6810016at2"/>
<organism evidence="1 2">
    <name type="scientific">Teichococcus aestuarii</name>
    <dbReference type="NCBI Taxonomy" id="568898"/>
    <lineage>
        <taxon>Bacteria</taxon>
        <taxon>Pseudomonadati</taxon>
        <taxon>Pseudomonadota</taxon>
        <taxon>Alphaproteobacteria</taxon>
        <taxon>Acetobacterales</taxon>
        <taxon>Roseomonadaceae</taxon>
        <taxon>Roseomonas</taxon>
    </lineage>
</organism>
<reference evidence="2" key="1">
    <citation type="submission" date="2017-10" db="EMBL/GenBank/DDBJ databases">
        <authorList>
            <person name="Toshchakov S.V."/>
            <person name="Goeva M.A."/>
        </authorList>
    </citation>
    <scope>NUCLEOTIDE SEQUENCE [LARGE SCALE GENOMIC DNA]</scope>
    <source>
        <strain evidence="2">JR1/69-1-13</strain>
    </source>
</reference>
<evidence type="ECO:0008006" key="3">
    <source>
        <dbReference type="Google" id="ProtNLM"/>
    </source>
</evidence>
<dbReference type="Pfam" id="PF08238">
    <property type="entry name" value="Sel1"/>
    <property type="match status" value="6"/>
</dbReference>
<dbReference type="InterPro" id="IPR011990">
    <property type="entry name" value="TPR-like_helical_dom_sf"/>
</dbReference>
<evidence type="ECO:0000313" key="1">
    <source>
        <dbReference type="EMBL" id="PWC27494.1"/>
    </source>
</evidence>